<keyword evidence="6" id="KW-1185">Reference proteome</keyword>
<proteinExistence type="predicted"/>
<dbReference type="GeneID" id="5710081"/>
<sequence length="276" mass="31394">MSIIVKEIKVKKALSKSGLPEYDYALNPYLGCQHGCIYCYARDFTKGEPAIKWGEVVYVKVNLIEVLSSEVKGLRRGVVGLSTITDPYQPIESKYRLSRRALSLLCDSGFHVSVQTKSALVIRDIDVLKQCGEMADVGLTITTMSDSYKLIEPNTPPPLVRAMTIRKLAKAGVKTWIFLGPIIPGINDSRLNYEPIIRLAKETNSQLIIDRFRPRETAVRLMRTKLNINPVPTNNWWRRVVGELTQLCDSYGVNCITEEDEWRSRRRNNSILDYLK</sequence>
<accession>A8MB17</accession>
<dbReference type="InterPro" id="IPR058240">
    <property type="entry name" value="rSAM_sf"/>
</dbReference>
<dbReference type="EMBL" id="CP000852">
    <property type="protein sequence ID" value="ABW02646.1"/>
    <property type="molecule type" value="Genomic_DNA"/>
</dbReference>
<reference evidence="5 6" key="1">
    <citation type="submission" date="2007-10" db="EMBL/GenBank/DDBJ databases">
        <title>Complete sequence of Caldivirga maquilingensis IC-167.</title>
        <authorList>
            <consortium name="US DOE Joint Genome Institute"/>
            <person name="Copeland A."/>
            <person name="Lucas S."/>
            <person name="Lapidus A."/>
            <person name="Barry K."/>
            <person name="Glavina del Rio T."/>
            <person name="Dalin E."/>
            <person name="Tice H."/>
            <person name="Pitluck S."/>
            <person name="Saunders E."/>
            <person name="Brettin T."/>
            <person name="Bruce D."/>
            <person name="Detter J.C."/>
            <person name="Han C."/>
            <person name="Schmutz J."/>
            <person name="Larimer F."/>
            <person name="Land M."/>
            <person name="Hauser L."/>
            <person name="Kyrpides N."/>
            <person name="Ivanova N."/>
            <person name="Biddle J.F."/>
            <person name="Zhang Z."/>
            <person name="Fitz-Gibbon S.T."/>
            <person name="Lowe T.M."/>
            <person name="Saltikov C."/>
            <person name="House C.H."/>
            <person name="Richardson P."/>
        </authorList>
    </citation>
    <scope>NUCLEOTIDE SEQUENCE [LARGE SCALE GENOMIC DNA]</scope>
    <source>
        <strain evidence="6">ATCC 700844 / DSM 13496 / JCM 10307 / IC-167</strain>
    </source>
</reference>
<keyword evidence="3" id="KW-0411">Iron-sulfur</keyword>
<evidence type="ECO:0000256" key="2">
    <source>
        <dbReference type="ARBA" id="ARBA00023004"/>
    </source>
</evidence>
<keyword evidence="1" id="KW-0479">Metal-binding</keyword>
<dbReference type="InterPro" id="IPR040086">
    <property type="entry name" value="MJ0683-like"/>
</dbReference>
<keyword evidence="2" id="KW-0408">Iron</keyword>
<dbReference type="eggNOG" id="arCOG01290">
    <property type="taxonomic scope" value="Archaea"/>
</dbReference>
<dbReference type="InterPro" id="IPR007197">
    <property type="entry name" value="rSAM"/>
</dbReference>
<feature type="domain" description="Radical SAM core" evidence="4">
    <location>
        <begin position="27"/>
        <end position="190"/>
    </location>
</feature>
<dbReference type="GO" id="GO:0003824">
    <property type="term" value="F:catalytic activity"/>
    <property type="evidence" value="ECO:0007669"/>
    <property type="project" value="InterPro"/>
</dbReference>
<dbReference type="Pfam" id="PF04055">
    <property type="entry name" value="Radical_SAM"/>
    <property type="match status" value="1"/>
</dbReference>
<dbReference type="Gene3D" id="3.80.30.30">
    <property type="match status" value="1"/>
</dbReference>
<dbReference type="GO" id="GO:0051536">
    <property type="term" value="F:iron-sulfur cluster binding"/>
    <property type="evidence" value="ECO:0007669"/>
    <property type="project" value="UniProtKB-KW"/>
</dbReference>
<dbReference type="SFLD" id="SFLDS00029">
    <property type="entry name" value="Radical_SAM"/>
    <property type="match status" value="1"/>
</dbReference>
<protein>
    <submittedName>
        <fullName evidence="5">Radical SAM domain protein</fullName>
    </submittedName>
</protein>
<evidence type="ECO:0000256" key="1">
    <source>
        <dbReference type="ARBA" id="ARBA00022723"/>
    </source>
</evidence>
<name>A8MB17_CALMQ</name>
<dbReference type="CDD" id="cd01335">
    <property type="entry name" value="Radical_SAM"/>
    <property type="match status" value="1"/>
</dbReference>
<dbReference type="HOGENOM" id="CLU_015525_2_2_2"/>
<evidence type="ECO:0000259" key="4">
    <source>
        <dbReference type="Pfam" id="PF04055"/>
    </source>
</evidence>
<dbReference type="OrthoDB" id="15538at2157"/>
<dbReference type="STRING" id="397948.Cmaq_1829"/>
<dbReference type="Proteomes" id="UP000001137">
    <property type="component" value="Chromosome"/>
</dbReference>
<gene>
    <name evidence="5" type="ordered locus">Cmaq_1829</name>
</gene>
<dbReference type="PANTHER" id="PTHR43432:SF6">
    <property type="entry name" value="RADICAL SAM CORE DOMAIN-CONTAINING PROTEIN"/>
    <property type="match status" value="1"/>
</dbReference>
<dbReference type="AlphaFoldDB" id="A8MB17"/>
<dbReference type="GO" id="GO:0046872">
    <property type="term" value="F:metal ion binding"/>
    <property type="evidence" value="ECO:0007669"/>
    <property type="project" value="UniProtKB-KW"/>
</dbReference>
<dbReference type="PANTHER" id="PTHR43432">
    <property type="entry name" value="SLR0285 PROTEIN"/>
    <property type="match status" value="1"/>
</dbReference>
<evidence type="ECO:0000256" key="3">
    <source>
        <dbReference type="ARBA" id="ARBA00023014"/>
    </source>
</evidence>
<dbReference type="SFLD" id="SFLDG01084">
    <property type="entry name" value="Uncharacterised_Radical_SAM_Su"/>
    <property type="match status" value="1"/>
</dbReference>
<dbReference type="SUPFAM" id="SSF102114">
    <property type="entry name" value="Radical SAM enzymes"/>
    <property type="match status" value="1"/>
</dbReference>
<evidence type="ECO:0000313" key="5">
    <source>
        <dbReference type="EMBL" id="ABW02646.1"/>
    </source>
</evidence>
<evidence type="ECO:0000313" key="6">
    <source>
        <dbReference type="Proteomes" id="UP000001137"/>
    </source>
</evidence>
<dbReference type="RefSeq" id="WP_012186865.1">
    <property type="nucleotide sequence ID" value="NC_009954.1"/>
</dbReference>
<dbReference type="KEGG" id="cma:Cmaq_1829"/>
<organism evidence="5 6">
    <name type="scientific">Caldivirga maquilingensis (strain ATCC 700844 / DSM 13496 / JCM 10307 / IC-167)</name>
    <dbReference type="NCBI Taxonomy" id="397948"/>
    <lineage>
        <taxon>Archaea</taxon>
        <taxon>Thermoproteota</taxon>
        <taxon>Thermoprotei</taxon>
        <taxon>Thermoproteales</taxon>
        <taxon>Thermoproteaceae</taxon>
        <taxon>Caldivirga</taxon>
    </lineage>
</organism>